<evidence type="ECO:0000313" key="5">
    <source>
        <dbReference type="Proteomes" id="UP001054857"/>
    </source>
</evidence>
<dbReference type="InterPro" id="IPR031318">
    <property type="entry name" value="OPI10"/>
</dbReference>
<name>A0AAD3E1T3_9CHLO</name>
<evidence type="ECO:0008006" key="6">
    <source>
        <dbReference type="Google" id="ProtNLM"/>
    </source>
</evidence>
<protein>
    <recommendedName>
        <fullName evidence="6">Hikeshi-like domain-containing protein</fullName>
    </recommendedName>
</protein>
<dbReference type="GO" id="GO:0061608">
    <property type="term" value="F:nuclear import signal receptor activity"/>
    <property type="evidence" value="ECO:0007669"/>
    <property type="project" value="TreeGrafter"/>
</dbReference>
<gene>
    <name evidence="4" type="ORF">Agub_g14568</name>
</gene>
<dbReference type="InterPro" id="IPR008493">
    <property type="entry name" value="Hikeshi-like_N"/>
</dbReference>
<comment type="caution">
    <text evidence="4">The sequence shown here is derived from an EMBL/GenBank/DDBJ whole genome shotgun (WGS) entry which is preliminary data.</text>
</comment>
<dbReference type="AlphaFoldDB" id="A0AAD3E1T3"/>
<dbReference type="EMBL" id="BMAR01000057">
    <property type="protein sequence ID" value="GFR52049.1"/>
    <property type="molecule type" value="Genomic_DNA"/>
</dbReference>
<comment type="similarity">
    <text evidence="1">Belongs to the OPI10 family.</text>
</comment>
<evidence type="ECO:0000259" key="3">
    <source>
        <dbReference type="Pfam" id="PF21057"/>
    </source>
</evidence>
<dbReference type="Proteomes" id="UP001054857">
    <property type="component" value="Unassembled WGS sequence"/>
</dbReference>
<dbReference type="Pfam" id="PF05603">
    <property type="entry name" value="Hikeshi-like_N"/>
    <property type="match status" value="1"/>
</dbReference>
<dbReference type="GO" id="GO:0006606">
    <property type="term" value="P:protein import into nucleus"/>
    <property type="evidence" value="ECO:0007669"/>
    <property type="project" value="TreeGrafter"/>
</dbReference>
<sequence length="188" mass="20877">MFGLFFVGHSGPITSNQLTQVDATHWVLDCAPITSNYTDLKEVALFLLPGTVIDPNSALGLYVKAGASGQWSYRGCVHNGHPSEVMPLQWPLNEDGSPVSPAVGPIQIGVSVEPGEQIIQKEGSKVGAKEEFAKRVGLDLFRFLESFQTQQMGNHIVVPADALDRWFVRFSEKFRRDPDFLTRRKETF</sequence>
<dbReference type="PANTHER" id="PTHR12925">
    <property type="entry name" value="HIKESHI FAMILY MEMBER"/>
    <property type="match status" value="1"/>
</dbReference>
<dbReference type="GO" id="GO:0005634">
    <property type="term" value="C:nucleus"/>
    <property type="evidence" value="ECO:0007669"/>
    <property type="project" value="TreeGrafter"/>
</dbReference>
<evidence type="ECO:0000256" key="1">
    <source>
        <dbReference type="ARBA" id="ARBA00006623"/>
    </source>
</evidence>
<dbReference type="Pfam" id="PF21057">
    <property type="entry name" value="Hikeshi-like_C"/>
    <property type="match status" value="1"/>
</dbReference>
<feature type="domain" description="Hikeshi-like C-terminal" evidence="3">
    <location>
        <begin position="131"/>
        <end position="182"/>
    </location>
</feature>
<proteinExistence type="inferred from homology"/>
<keyword evidence="5" id="KW-1185">Reference proteome</keyword>
<evidence type="ECO:0000313" key="4">
    <source>
        <dbReference type="EMBL" id="GFR52049.1"/>
    </source>
</evidence>
<feature type="domain" description="Hikeshi-like N-terminal" evidence="2">
    <location>
        <begin position="11"/>
        <end position="121"/>
    </location>
</feature>
<accession>A0AAD3E1T3</accession>
<organism evidence="4 5">
    <name type="scientific">Astrephomene gubernaculifera</name>
    <dbReference type="NCBI Taxonomy" id="47775"/>
    <lineage>
        <taxon>Eukaryota</taxon>
        <taxon>Viridiplantae</taxon>
        <taxon>Chlorophyta</taxon>
        <taxon>core chlorophytes</taxon>
        <taxon>Chlorophyceae</taxon>
        <taxon>CS clade</taxon>
        <taxon>Chlamydomonadales</taxon>
        <taxon>Astrephomenaceae</taxon>
        <taxon>Astrephomene</taxon>
    </lineage>
</organism>
<reference evidence="4 5" key="1">
    <citation type="journal article" date="2021" name="Sci. Rep.">
        <title>Genome sequencing of the multicellular alga Astrephomene provides insights into convergent evolution of germ-soma differentiation.</title>
        <authorList>
            <person name="Yamashita S."/>
            <person name="Yamamoto K."/>
            <person name="Matsuzaki R."/>
            <person name="Suzuki S."/>
            <person name="Yamaguchi H."/>
            <person name="Hirooka S."/>
            <person name="Minakuchi Y."/>
            <person name="Miyagishima S."/>
            <person name="Kawachi M."/>
            <person name="Toyoda A."/>
            <person name="Nozaki H."/>
        </authorList>
    </citation>
    <scope>NUCLEOTIDE SEQUENCE [LARGE SCALE GENOMIC DNA]</scope>
    <source>
        <strain evidence="4 5">NIES-4017</strain>
    </source>
</reference>
<dbReference type="InterPro" id="IPR048364">
    <property type="entry name" value="Hikeshi-like_C"/>
</dbReference>
<evidence type="ECO:0000259" key="2">
    <source>
        <dbReference type="Pfam" id="PF05603"/>
    </source>
</evidence>
<dbReference type="PANTHER" id="PTHR12925:SF0">
    <property type="entry name" value="PROTEIN HIKESHI"/>
    <property type="match status" value="1"/>
</dbReference>
<dbReference type="GO" id="GO:0005829">
    <property type="term" value="C:cytosol"/>
    <property type="evidence" value="ECO:0007669"/>
    <property type="project" value="TreeGrafter"/>
</dbReference>